<dbReference type="PANTHER" id="PTHR46594">
    <property type="entry name" value="P-TYPE CATION-TRANSPORTING ATPASE"/>
    <property type="match status" value="1"/>
</dbReference>
<keyword evidence="6 7" id="KW-0472">Membrane</keyword>
<dbReference type="InterPro" id="IPR036412">
    <property type="entry name" value="HAD-like_sf"/>
</dbReference>
<organism evidence="10 11">
    <name type="scientific">Botryosphaeria dothidea</name>
    <dbReference type="NCBI Taxonomy" id="55169"/>
    <lineage>
        <taxon>Eukaryota</taxon>
        <taxon>Fungi</taxon>
        <taxon>Dikarya</taxon>
        <taxon>Ascomycota</taxon>
        <taxon>Pezizomycotina</taxon>
        <taxon>Dothideomycetes</taxon>
        <taxon>Dothideomycetes incertae sedis</taxon>
        <taxon>Botryosphaeriales</taxon>
        <taxon>Botryosphaeriaceae</taxon>
        <taxon>Botryosphaeria</taxon>
    </lineage>
</organism>
<keyword evidence="4" id="KW-1278">Translocase</keyword>
<dbReference type="OrthoDB" id="432719at2759"/>
<evidence type="ECO:0000256" key="8">
    <source>
        <dbReference type="SAM" id="MobiDB-lite"/>
    </source>
</evidence>
<dbReference type="NCBIfam" id="TIGR01494">
    <property type="entry name" value="ATPase_P-type"/>
    <property type="match status" value="2"/>
</dbReference>
<dbReference type="Pfam" id="PF00702">
    <property type="entry name" value="Hydrolase"/>
    <property type="match status" value="1"/>
</dbReference>
<dbReference type="GO" id="GO:0019829">
    <property type="term" value="F:ATPase-coupled monoatomic cation transmembrane transporter activity"/>
    <property type="evidence" value="ECO:0007669"/>
    <property type="project" value="InterPro"/>
</dbReference>
<feature type="transmembrane region" description="Helical" evidence="7">
    <location>
        <begin position="274"/>
        <end position="293"/>
    </location>
</feature>
<gene>
    <name evidence="10" type="ORF">GTA08_BOTSDO01944</name>
</gene>
<proteinExistence type="inferred from homology"/>
<evidence type="ECO:0000256" key="3">
    <source>
        <dbReference type="ARBA" id="ARBA00022723"/>
    </source>
</evidence>
<feature type="transmembrane region" description="Helical" evidence="7">
    <location>
        <begin position="562"/>
        <end position="590"/>
    </location>
</feature>
<dbReference type="Gene3D" id="3.40.50.1000">
    <property type="entry name" value="HAD superfamily/HAD-like"/>
    <property type="match status" value="1"/>
</dbReference>
<dbReference type="InterPro" id="IPR023299">
    <property type="entry name" value="ATPase_P-typ_cyto_dom_N"/>
</dbReference>
<dbReference type="InterPro" id="IPR023298">
    <property type="entry name" value="ATPase_P-typ_TM_dom_sf"/>
</dbReference>
<evidence type="ECO:0000256" key="2">
    <source>
        <dbReference type="ARBA" id="ARBA00022692"/>
    </source>
</evidence>
<feature type="region of interest" description="Disordered" evidence="8">
    <location>
        <begin position="1"/>
        <end position="21"/>
    </location>
</feature>
<feature type="region of interest" description="Disordered" evidence="8">
    <location>
        <begin position="38"/>
        <end position="68"/>
    </location>
</feature>
<dbReference type="InterPro" id="IPR027256">
    <property type="entry name" value="P-typ_ATPase_IB"/>
</dbReference>
<keyword evidence="3 7" id="KW-0479">Metal-binding</keyword>
<keyword evidence="7" id="KW-0067">ATP-binding</keyword>
<dbReference type="GO" id="GO:0030003">
    <property type="term" value="P:intracellular monoatomic cation homeostasis"/>
    <property type="evidence" value="ECO:0007669"/>
    <property type="project" value="UniProtKB-ARBA"/>
</dbReference>
<keyword evidence="2 7" id="KW-0812">Transmembrane</keyword>
<dbReference type="Gene3D" id="3.30.70.100">
    <property type="match status" value="1"/>
</dbReference>
<dbReference type="InterPro" id="IPR018303">
    <property type="entry name" value="ATPase_P-typ_P_site"/>
</dbReference>
<dbReference type="SFLD" id="SFLDF00027">
    <property type="entry name" value="p-type_atpase"/>
    <property type="match status" value="1"/>
</dbReference>
<dbReference type="SUPFAM" id="SSF81653">
    <property type="entry name" value="Calcium ATPase, transduction domain A"/>
    <property type="match status" value="1"/>
</dbReference>
<dbReference type="SUPFAM" id="SSF55008">
    <property type="entry name" value="HMA, heavy metal-associated domain"/>
    <property type="match status" value="1"/>
</dbReference>
<evidence type="ECO:0000256" key="6">
    <source>
        <dbReference type="ARBA" id="ARBA00023136"/>
    </source>
</evidence>
<feature type="transmembrane region" description="Helical" evidence="7">
    <location>
        <begin position="931"/>
        <end position="950"/>
    </location>
</feature>
<accession>A0A8H4IZE4</accession>
<dbReference type="SUPFAM" id="SSF81660">
    <property type="entry name" value="Metal cation-transporting ATPase, ATP-binding domain N"/>
    <property type="match status" value="1"/>
</dbReference>
<dbReference type="EMBL" id="WWBZ02000016">
    <property type="protein sequence ID" value="KAF4309139.1"/>
    <property type="molecule type" value="Genomic_DNA"/>
</dbReference>
<dbReference type="Pfam" id="PF00122">
    <property type="entry name" value="E1-E2_ATPase"/>
    <property type="match status" value="1"/>
</dbReference>
<dbReference type="GO" id="GO:0016887">
    <property type="term" value="F:ATP hydrolysis activity"/>
    <property type="evidence" value="ECO:0007669"/>
    <property type="project" value="InterPro"/>
</dbReference>
<dbReference type="GO" id="GO:0016020">
    <property type="term" value="C:membrane"/>
    <property type="evidence" value="ECO:0007669"/>
    <property type="project" value="UniProtKB-SubCell"/>
</dbReference>
<dbReference type="InterPro" id="IPR006121">
    <property type="entry name" value="HMA_dom"/>
</dbReference>
<evidence type="ECO:0000313" key="10">
    <source>
        <dbReference type="EMBL" id="KAF4309139.1"/>
    </source>
</evidence>
<dbReference type="InterPro" id="IPR059000">
    <property type="entry name" value="ATPase_P-type_domA"/>
</dbReference>
<comment type="similarity">
    <text evidence="7">Belongs to the cation transport ATPase (P-type) (TC 3.A.3) family. Type IB subfamily.</text>
</comment>
<keyword evidence="5 7" id="KW-1133">Transmembrane helix</keyword>
<dbReference type="FunFam" id="2.70.150.10:FF:000002">
    <property type="entry name" value="Copper-transporting ATPase 1, putative"/>
    <property type="match status" value="1"/>
</dbReference>
<evidence type="ECO:0000313" key="11">
    <source>
        <dbReference type="Proteomes" id="UP000572817"/>
    </source>
</evidence>
<protein>
    <submittedName>
        <fullName evidence="10">ATPase P-type K/Mg/Cd/Cu/Zn/Na/Ca/Na/H-transporter</fullName>
    </submittedName>
</protein>
<name>A0A8H4IZE4_9PEZI</name>
<comment type="subcellular location">
    <subcellularLocation>
        <location evidence="1 7">Membrane</location>
    </subcellularLocation>
</comment>
<dbReference type="GO" id="GO:0005524">
    <property type="term" value="F:ATP binding"/>
    <property type="evidence" value="ECO:0007669"/>
    <property type="project" value="UniProtKB-UniRule"/>
</dbReference>
<feature type="transmembrane region" description="Helical" evidence="7">
    <location>
        <begin position="337"/>
        <end position="360"/>
    </location>
</feature>
<keyword evidence="7" id="KW-0547">Nucleotide-binding</keyword>
<dbReference type="PRINTS" id="PR00119">
    <property type="entry name" value="CATATPASE"/>
</dbReference>
<sequence length="972" mass="105696">MKKRTIEDSDSANSSVLMHPGFPKHSIIAKTRKTLGSIIGSHHGNNSFHRHGHGHHDHDSLHSHEHGHRFSKASGLLHLCEPGPCGKEESLPTALFVRHDSPDYERGVPAYENIKLSVSGMTCSGCEKSLHKALEKVPSIKDVRTDMATSQAQFCVDVNAIPLEELLHYLRRTTPFGFKHVAEAKEGAQLLDVLLKNPDKLFQGPPPHGVRGITQFPDLDKHGKTKVRIEYYPEVIFPRYILEKALVPDNAELAPIPPPDSVTAGKKQLQREQMYFFISALFTAPVLVLVWAPLSISELTKEAICLVLATAVQLSAWEFYPKAFKSLFHSKMADMDLLIVLSTTTAYVFSVIAFALYVTGSPLSEGSFFETSTLLVTLIRLGRFIGELARQKATESVSIRILQAPTAQLLSEDRFKSRQIDVRLLQRRDIIRIPPHTRIPTDGVVVYGGSQVDESMMTGESRPVAKGIDSTVTAGTMNLDGQLDVSVARMAWENSISKIGTLVENAELTKPKVQALADQIAGLFVPTIFALALTTFIIWLAVGIRVYKKKNSDAIVDAISYAIATLIISCPCAIGLAVPMVIIIASGVAAKHGVIFRVPSAIETTRKVTHVVFDKTGTLTEGKMSVVAEDYLLRPSISTLPHLLGLVSGQKHPVSAAIADFIESKGMRHRTDFDTITVIVGGGIEGKLESEELIIRAGNCDWLGITSSSQVRKFTSRIYSPPSPSADSPIYQYTLDYTLFGITINDELCAIFALRDVLRPETPSVVSTLQSSNIAISIVSGDDARSVEHCARVLNVPANHALSRCSPADKADYVSMLQSAHPEAVVMFLGDGTNDAVALTQANIGVSIAGGTDIAKSAADIVLARPDLRGLPVAMEVSTRAVRRVKFNFAWAAIYNFFAVLLAAGAFVWVKTDGKWASGDDKGALRIPPEFAGLGEIVSVLPVVLIAFSLRFAKFRRSGGQTEEKSGMSEKA</sequence>
<keyword evidence="11" id="KW-1185">Reference proteome</keyword>
<dbReference type="GO" id="GO:0046872">
    <property type="term" value="F:metal ion binding"/>
    <property type="evidence" value="ECO:0007669"/>
    <property type="project" value="UniProtKB-KW"/>
</dbReference>
<dbReference type="Gene3D" id="3.40.1110.10">
    <property type="entry name" value="Calcium-transporting ATPase, cytoplasmic domain N"/>
    <property type="match status" value="1"/>
</dbReference>
<evidence type="ECO:0000256" key="7">
    <source>
        <dbReference type="RuleBase" id="RU362081"/>
    </source>
</evidence>
<dbReference type="InterPro" id="IPR001757">
    <property type="entry name" value="P_typ_ATPase"/>
</dbReference>
<evidence type="ECO:0000256" key="4">
    <source>
        <dbReference type="ARBA" id="ARBA00022967"/>
    </source>
</evidence>
<dbReference type="Proteomes" id="UP000572817">
    <property type="component" value="Unassembled WGS sequence"/>
</dbReference>
<dbReference type="InterPro" id="IPR008250">
    <property type="entry name" value="ATPase_P-typ_transduc_dom_A_sf"/>
</dbReference>
<feature type="domain" description="HMA" evidence="9">
    <location>
        <begin position="112"/>
        <end position="178"/>
    </location>
</feature>
<dbReference type="InterPro" id="IPR044492">
    <property type="entry name" value="P_typ_ATPase_HD_dom"/>
</dbReference>
<dbReference type="PANTHER" id="PTHR46594:SF4">
    <property type="entry name" value="P-TYPE CATION-TRANSPORTING ATPASE"/>
    <property type="match status" value="1"/>
</dbReference>
<dbReference type="Gene3D" id="2.70.150.10">
    <property type="entry name" value="Calcium-transporting ATPase, cytoplasmic transduction domain A"/>
    <property type="match status" value="1"/>
</dbReference>
<reference evidence="10" key="1">
    <citation type="submission" date="2020-04" db="EMBL/GenBank/DDBJ databases">
        <title>Genome Assembly and Annotation of Botryosphaeria dothidea sdau 11-99, a Latent Pathogen of Apple Fruit Ring Rot in China.</title>
        <authorList>
            <person name="Yu C."/>
            <person name="Diao Y."/>
            <person name="Lu Q."/>
            <person name="Zhao J."/>
            <person name="Cui S."/>
            <person name="Peng C."/>
            <person name="He B."/>
            <person name="Liu H."/>
        </authorList>
    </citation>
    <scope>NUCLEOTIDE SEQUENCE [LARGE SCALE GENOMIC DNA]</scope>
    <source>
        <strain evidence="10">Sdau11-99</strain>
    </source>
</reference>
<dbReference type="PROSITE" id="PS00154">
    <property type="entry name" value="ATPASE_E1_E2"/>
    <property type="match status" value="1"/>
</dbReference>
<evidence type="ECO:0000256" key="1">
    <source>
        <dbReference type="ARBA" id="ARBA00004370"/>
    </source>
</evidence>
<dbReference type="InterPro" id="IPR036163">
    <property type="entry name" value="HMA_dom_sf"/>
</dbReference>
<dbReference type="CDD" id="cd00371">
    <property type="entry name" value="HMA"/>
    <property type="match status" value="1"/>
</dbReference>
<dbReference type="InterPro" id="IPR023214">
    <property type="entry name" value="HAD_sf"/>
</dbReference>
<dbReference type="NCBIfam" id="TIGR01525">
    <property type="entry name" value="ATPase-IB_hvy"/>
    <property type="match status" value="1"/>
</dbReference>
<dbReference type="SFLD" id="SFLDG00002">
    <property type="entry name" value="C1.7:_P-type_atpase_like"/>
    <property type="match status" value="1"/>
</dbReference>
<dbReference type="Pfam" id="PF00403">
    <property type="entry name" value="HMA"/>
    <property type="match status" value="1"/>
</dbReference>
<dbReference type="PROSITE" id="PS50846">
    <property type="entry name" value="HMA_2"/>
    <property type="match status" value="1"/>
</dbReference>
<evidence type="ECO:0000259" key="9">
    <source>
        <dbReference type="PROSITE" id="PS50846"/>
    </source>
</evidence>
<comment type="caution">
    <text evidence="10">The sequence shown here is derived from an EMBL/GenBank/DDBJ whole genome shotgun (WGS) entry which is preliminary data.</text>
</comment>
<dbReference type="SUPFAM" id="SSF81665">
    <property type="entry name" value="Calcium ATPase, transmembrane domain M"/>
    <property type="match status" value="1"/>
</dbReference>
<dbReference type="SUPFAM" id="SSF56784">
    <property type="entry name" value="HAD-like"/>
    <property type="match status" value="1"/>
</dbReference>
<feature type="transmembrane region" description="Helical" evidence="7">
    <location>
        <begin position="889"/>
        <end position="911"/>
    </location>
</feature>
<dbReference type="AlphaFoldDB" id="A0A8H4IZE4"/>
<feature type="transmembrane region" description="Helical" evidence="7">
    <location>
        <begin position="520"/>
        <end position="542"/>
    </location>
</feature>
<dbReference type="SFLD" id="SFLDS00003">
    <property type="entry name" value="Haloacid_Dehalogenase"/>
    <property type="match status" value="1"/>
</dbReference>
<evidence type="ECO:0000256" key="5">
    <source>
        <dbReference type="ARBA" id="ARBA00022989"/>
    </source>
</evidence>